<feature type="compositionally biased region" description="Low complexity" evidence="1">
    <location>
        <begin position="238"/>
        <end position="247"/>
    </location>
</feature>
<proteinExistence type="predicted"/>
<organism evidence="2 3">
    <name type="scientific">Ilyodon furcidens</name>
    <name type="common">goldbreast splitfin</name>
    <dbReference type="NCBI Taxonomy" id="33524"/>
    <lineage>
        <taxon>Eukaryota</taxon>
        <taxon>Metazoa</taxon>
        <taxon>Chordata</taxon>
        <taxon>Craniata</taxon>
        <taxon>Vertebrata</taxon>
        <taxon>Euteleostomi</taxon>
        <taxon>Actinopterygii</taxon>
        <taxon>Neopterygii</taxon>
        <taxon>Teleostei</taxon>
        <taxon>Neoteleostei</taxon>
        <taxon>Acanthomorphata</taxon>
        <taxon>Ovalentaria</taxon>
        <taxon>Atherinomorphae</taxon>
        <taxon>Cyprinodontiformes</taxon>
        <taxon>Goodeidae</taxon>
        <taxon>Ilyodon</taxon>
    </lineage>
</organism>
<keyword evidence="3" id="KW-1185">Reference proteome</keyword>
<gene>
    <name evidence="2" type="ORF">ILYODFUR_039220</name>
</gene>
<dbReference type="Proteomes" id="UP001482620">
    <property type="component" value="Unassembled WGS sequence"/>
</dbReference>
<evidence type="ECO:0000256" key="1">
    <source>
        <dbReference type="SAM" id="MobiDB-lite"/>
    </source>
</evidence>
<accession>A0ABV0VLG2</accession>
<dbReference type="EMBL" id="JAHRIQ010115728">
    <property type="protein sequence ID" value="MEQ2257855.1"/>
    <property type="molecule type" value="Genomic_DNA"/>
</dbReference>
<reference evidence="2 3" key="1">
    <citation type="submission" date="2021-06" db="EMBL/GenBank/DDBJ databases">
        <authorList>
            <person name="Palmer J.M."/>
        </authorList>
    </citation>
    <scope>NUCLEOTIDE SEQUENCE [LARGE SCALE GENOMIC DNA]</scope>
    <source>
        <strain evidence="3">if_2019</strain>
        <tissue evidence="2">Muscle</tissue>
    </source>
</reference>
<feature type="compositionally biased region" description="Low complexity" evidence="1">
    <location>
        <begin position="200"/>
        <end position="215"/>
    </location>
</feature>
<sequence>MLKTWRIQRVHILRGCLSDPELSEGIMYRYGGTLQLNHVPGERAKVPIWIPVRGTSQQEGYHFHQAQWVTGNLVSTELFQAQGMTGVVRWNYQRLVDLKQPGVVLPAVFDPALIAELNTSSKRVTGQEKYPALQISNRDTGERFGLQYEEPGCRPVPLDWDKHRTLKRGVAAPPQLPLPSSITKQVQTPHVTLSSNLTVPPAEASAAQPASSPSSGGFQKQEIRTEFLQVSPTETSHPLPLRSSPRSARTGAQRPETGTKQPTHSYWVPWCGRKIYILSI</sequence>
<protein>
    <submittedName>
        <fullName evidence="2">Uncharacterized protein</fullName>
    </submittedName>
</protein>
<evidence type="ECO:0000313" key="3">
    <source>
        <dbReference type="Proteomes" id="UP001482620"/>
    </source>
</evidence>
<evidence type="ECO:0000313" key="2">
    <source>
        <dbReference type="EMBL" id="MEQ2257855.1"/>
    </source>
</evidence>
<feature type="region of interest" description="Disordered" evidence="1">
    <location>
        <begin position="199"/>
        <end position="264"/>
    </location>
</feature>
<comment type="caution">
    <text evidence="2">The sequence shown here is derived from an EMBL/GenBank/DDBJ whole genome shotgun (WGS) entry which is preliminary data.</text>
</comment>
<name>A0ABV0VLG2_9TELE</name>